<name>A0ABV7VBJ3_9PROT</name>
<keyword evidence="1" id="KW-0812">Transmembrane</keyword>
<evidence type="ECO:0000313" key="3">
    <source>
        <dbReference type="Proteomes" id="UP001595711"/>
    </source>
</evidence>
<dbReference type="InterPro" id="IPR018692">
    <property type="entry name" value="DUF2189"/>
</dbReference>
<dbReference type="EMBL" id="JBHRYJ010000001">
    <property type="protein sequence ID" value="MFC3674840.1"/>
    <property type="molecule type" value="Genomic_DNA"/>
</dbReference>
<protein>
    <submittedName>
        <fullName evidence="2">DUF2189 domain-containing protein</fullName>
    </submittedName>
</protein>
<keyword evidence="1" id="KW-1133">Transmembrane helix</keyword>
<keyword evidence="3" id="KW-1185">Reference proteome</keyword>
<accession>A0ABV7VBJ3</accession>
<evidence type="ECO:0000256" key="1">
    <source>
        <dbReference type="SAM" id="Phobius"/>
    </source>
</evidence>
<keyword evidence="1" id="KW-0472">Membrane</keyword>
<feature type="transmembrane region" description="Helical" evidence="1">
    <location>
        <begin position="67"/>
        <end position="88"/>
    </location>
</feature>
<evidence type="ECO:0000313" key="2">
    <source>
        <dbReference type="EMBL" id="MFC3674840.1"/>
    </source>
</evidence>
<comment type="caution">
    <text evidence="2">The sequence shown here is derived from an EMBL/GenBank/DDBJ whole genome shotgun (WGS) entry which is preliminary data.</text>
</comment>
<dbReference type="RefSeq" id="WP_379722348.1">
    <property type="nucleotide sequence ID" value="NZ_JBHRYJ010000001.1"/>
</dbReference>
<dbReference type="Proteomes" id="UP001595711">
    <property type="component" value="Unassembled WGS sequence"/>
</dbReference>
<feature type="transmembrane region" description="Helical" evidence="1">
    <location>
        <begin position="115"/>
        <end position="141"/>
    </location>
</feature>
<gene>
    <name evidence="2" type="ORF">ACFOOQ_04740</name>
</gene>
<feature type="transmembrane region" description="Helical" evidence="1">
    <location>
        <begin position="215"/>
        <end position="243"/>
    </location>
</feature>
<reference evidence="3" key="1">
    <citation type="journal article" date="2019" name="Int. J. Syst. Evol. Microbiol.">
        <title>The Global Catalogue of Microorganisms (GCM) 10K type strain sequencing project: providing services to taxonomists for standard genome sequencing and annotation.</title>
        <authorList>
            <consortium name="The Broad Institute Genomics Platform"/>
            <consortium name="The Broad Institute Genome Sequencing Center for Infectious Disease"/>
            <person name="Wu L."/>
            <person name="Ma J."/>
        </authorList>
    </citation>
    <scope>NUCLEOTIDE SEQUENCE [LARGE SCALE GENOMIC DNA]</scope>
    <source>
        <strain evidence="3">KCTC 42182</strain>
    </source>
</reference>
<feature type="transmembrane region" description="Helical" evidence="1">
    <location>
        <begin position="161"/>
        <end position="186"/>
    </location>
</feature>
<sequence length="256" mass="28000">MAEVMPPLPVPSGFLVHRVAHDRPWHWLAAGWHDLVRAPQVSIAYGLCLALFSWALAYGLWYGELGYLVLPMAAGFFLIAPLIAVGLYDTSRRLESGRPVDLGLALMAWHRPAQIAVFGMVLLLLHFVWVRVALLWFALYFSSGTPPLDAIPFYLMEAENLPFLVIGALIGGGFALVAFTISVVALPMLLDRDVDVVTAIITSLRAVRANPRAMALWAGLIVLFTAVGIVTFFAGLAILFPLVAHATWHAYKEVVA</sequence>
<organism evidence="2 3">
    <name type="scientific">Ferrovibrio xuzhouensis</name>
    <dbReference type="NCBI Taxonomy" id="1576914"/>
    <lineage>
        <taxon>Bacteria</taxon>
        <taxon>Pseudomonadati</taxon>
        <taxon>Pseudomonadota</taxon>
        <taxon>Alphaproteobacteria</taxon>
        <taxon>Rhodospirillales</taxon>
        <taxon>Rhodospirillaceae</taxon>
        <taxon>Ferrovibrio</taxon>
    </lineage>
</organism>
<proteinExistence type="predicted"/>
<feature type="transmembrane region" description="Helical" evidence="1">
    <location>
        <begin position="43"/>
        <end position="61"/>
    </location>
</feature>
<dbReference type="Pfam" id="PF09955">
    <property type="entry name" value="DUF2189"/>
    <property type="match status" value="1"/>
</dbReference>